<evidence type="ECO:0000313" key="1">
    <source>
        <dbReference type="EMBL" id="PIC15507.1"/>
    </source>
</evidence>
<accession>A0A2G5SKG0</accession>
<dbReference type="EMBL" id="PDUG01000006">
    <property type="protein sequence ID" value="PIC15507.1"/>
    <property type="molecule type" value="Genomic_DNA"/>
</dbReference>
<name>A0A2G5SKG0_9PELO</name>
<gene>
    <name evidence="1" type="primary">Cnig_chr_X.g22454</name>
    <name evidence="1" type="ORF">B9Z55_022454</name>
</gene>
<evidence type="ECO:0000313" key="2">
    <source>
        <dbReference type="Proteomes" id="UP000230233"/>
    </source>
</evidence>
<dbReference type="AlphaFoldDB" id="A0A2G5SKG0"/>
<dbReference type="Proteomes" id="UP000230233">
    <property type="component" value="Chromosome X"/>
</dbReference>
<organism evidence="1 2">
    <name type="scientific">Caenorhabditis nigoni</name>
    <dbReference type="NCBI Taxonomy" id="1611254"/>
    <lineage>
        <taxon>Eukaryota</taxon>
        <taxon>Metazoa</taxon>
        <taxon>Ecdysozoa</taxon>
        <taxon>Nematoda</taxon>
        <taxon>Chromadorea</taxon>
        <taxon>Rhabditida</taxon>
        <taxon>Rhabditina</taxon>
        <taxon>Rhabditomorpha</taxon>
        <taxon>Rhabditoidea</taxon>
        <taxon>Rhabditidae</taxon>
        <taxon>Peloderinae</taxon>
        <taxon>Caenorhabditis</taxon>
    </lineage>
</organism>
<reference evidence="2" key="1">
    <citation type="submission" date="2017-10" db="EMBL/GenBank/DDBJ databases">
        <title>Rapid genome shrinkage in a self-fertile nematode reveals novel sperm competition proteins.</title>
        <authorList>
            <person name="Yin D."/>
            <person name="Schwarz E.M."/>
            <person name="Thomas C.G."/>
            <person name="Felde R.L."/>
            <person name="Korf I.F."/>
            <person name="Cutter A.D."/>
            <person name="Schartner C.M."/>
            <person name="Ralston E.J."/>
            <person name="Meyer B.J."/>
            <person name="Haag E.S."/>
        </authorList>
    </citation>
    <scope>NUCLEOTIDE SEQUENCE [LARGE SCALE GENOMIC DNA]</scope>
    <source>
        <strain evidence="2">JU1422</strain>
    </source>
</reference>
<sequence length="357" mass="42978">MDLRLEKYNLDNPKGVRIGGYEHPVMLKRRELLNILSITDEGEILCEDMPQQSAHLYKKEIEELQEEEKKYIKYRTYKIHSDFDVPKKLLQAYKYVYSLEGPVSKEVYVDVLAVKYAETEWCKKRIEEYLAFKYGSHLMTLQQTSRVAFSLSGMVPWCWPEYVEPQENFNFYQMDFRLDKYKLDSPKAVRIGGYEHPVMRQRRQLHRMLRMTDEGEILYKELPQVSAHFYETEMEELKEEAEKYIEYRIHKIYSNVDVSNKIRQAYKYIYFHEAPVNKEIYVDVLAVKYAGTEWCKNRIEEYLAFKYGSHLRSLRKTSREAFSLKGMVPCCWPEDAEPKEDFLCESFKHEWTRYKDK</sequence>
<dbReference type="OrthoDB" id="10319617at2759"/>
<keyword evidence="2" id="KW-1185">Reference proteome</keyword>
<comment type="caution">
    <text evidence="1">The sequence shown here is derived from an EMBL/GenBank/DDBJ whole genome shotgun (WGS) entry which is preliminary data.</text>
</comment>
<proteinExistence type="predicted"/>
<protein>
    <submittedName>
        <fullName evidence="1">Uncharacterized protein</fullName>
    </submittedName>
</protein>